<dbReference type="AlphaFoldDB" id="A0A2J6PER2"/>
<feature type="domain" description="RING-type" evidence="3">
    <location>
        <begin position="224"/>
        <end position="281"/>
    </location>
</feature>
<sequence length="333" mass="36859">MSRRDNPPYSPGPDADSQNSNAFNSPWNDNDSEQSGYESFNLPPIDDLFSDSQYFNPSPRFVSPEPFLPPSRNDPPPSNQQARRRPAPISQYRLASESPDPFHDFLNLPPSPGNTMPPTTRSSSVVDLTETSPPSNELPLPPSSRKRKAETPSVGRASKTTRPRNSSSSSPGQESHDDVAVVDLVDVENDKQYEELRAKKQAELIKAQNEAEANKPVKLAAFECIICMSNPTDLTVTHCGMSDDEYCGELGLLTGLGHLFCAECLHHALYAGDKKCCPVCRTIINPGKAGAKQPKNGVFALEMKLMTAKKIGNTEYMEWEWTALFRRHWACMC</sequence>
<keyword evidence="5" id="KW-1185">Reference proteome</keyword>
<keyword evidence="1" id="KW-0863">Zinc-finger</keyword>
<feature type="compositionally biased region" description="Polar residues" evidence="2">
    <location>
        <begin position="113"/>
        <end position="131"/>
    </location>
</feature>
<proteinExistence type="predicted"/>
<dbReference type="UniPathway" id="UPA00143"/>
<dbReference type="OrthoDB" id="6270329at2759"/>
<dbReference type="InterPro" id="IPR013083">
    <property type="entry name" value="Znf_RING/FYVE/PHD"/>
</dbReference>
<keyword evidence="1" id="KW-0479">Metal-binding</keyword>
<evidence type="ECO:0000313" key="5">
    <source>
        <dbReference type="Proteomes" id="UP000235672"/>
    </source>
</evidence>
<organism evidence="4 5">
    <name type="scientific">Hyaloscypha hepaticicola</name>
    <dbReference type="NCBI Taxonomy" id="2082293"/>
    <lineage>
        <taxon>Eukaryota</taxon>
        <taxon>Fungi</taxon>
        <taxon>Dikarya</taxon>
        <taxon>Ascomycota</taxon>
        <taxon>Pezizomycotina</taxon>
        <taxon>Leotiomycetes</taxon>
        <taxon>Helotiales</taxon>
        <taxon>Hyaloscyphaceae</taxon>
        <taxon>Hyaloscypha</taxon>
    </lineage>
</organism>
<dbReference type="InterPro" id="IPR001841">
    <property type="entry name" value="Znf_RING"/>
</dbReference>
<name>A0A2J6PER2_9HELO</name>
<dbReference type="PROSITE" id="PS50089">
    <property type="entry name" value="ZF_RING_2"/>
    <property type="match status" value="1"/>
</dbReference>
<dbReference type="Proteomes" id="UP000235672">
    <property type="component" value="Unassembled WGS sequence"/>
</dbReference>
<feature type="compositionally biased region" description="Pro residues" evidence="2">
    <location>
        <begin position="66"/>
        <end position="78"/>
    </location>
</feature>
<feature type="compositionally biased region" description="Polar residues" evidence="2">
    <location>
        <begin position="16"/>
        <end position="38"/>
    </location>
</feature>
<dbReference type="SUPFAM" id="SSF57850">
    <property type="entry name" value="RING/U-box"/>
    <property type="match status" value="1"/>
</dbReference>
<accession>A0A2J6PER2</accession>
<feature type="region of interest" description="Disordered" evidence="2">
    <location>
        <begin position="1"/>
        <end position="179"/>
    </location>
</feature>
<evidence type="ECO:0000256" key="1">
    <source>
        <dbReference type="PROSITE-ProRule" id="PRU00175"/>
    </source>
</evidence>
<reference evidence="4 5" key="1">
    <citation type="submission" date="2016-05" db="EMBL/GenBank/DDBJ databases">
        <title>A degradative enzymes factory behind the ericoid mycorrhizal symbiosis.</title>
        <authorList>
            <consortium name="DOE Joint Genome Institute"/>
            <person name="Martino E."/>
            <person name="Morin E."/>
            <person name="Grelet G."/>
            <person name="Kuo A."/>
            <person name="Kohler A."/>
            <person name="Daghino S."/>
            <person name="Barry K."/>
            <person name="Choi C."/>
            <person name="Cichocki N."/>
            <person name="Clum A."/>
            <person name="Copeland A."/>
            <person name="Hainaut M."/>
            <person name="Haridas S."/>
            <person name="Labutti K."/>
            <person name="Lindquist E."/>
            <person name="Lipzen A."/>
            <person name="Khouja H.-R."/>
            <person name="Murat C."/>
            <person name="Ohm R."/>
            <person name="Olson A."/>
            <person name="Spatafora J."/>
            <person name="Veneault-Fourrey C."/>
            <person name="Henrissat B."/>
            <person name="Grigoriev I."/>
            <person name="Martin F."/>
            <person name="Perotto S."/>
        </authorList>
    </citation>
    <scope>NUCLEOTIDE SEQUENCE [LARGE SCALE GENOMIC DNA]</scope>
    <source>
        <strain evidence="4 5">UAMH 7357</strain>
    </source>
</reference>
<dbReference type="STRING" id="1745343.A0A2J6PER2"/>
<evidence type="ECO:0000313" key="4">
    <source>
        <dbReference type="EMBL" id="PMD12520.1"/>
    </source>
</evidence>
<dbReference type="Gene3D" id="3.30.40.10">
    <property type="entry name" value="Zinc/RING finger domain, C3HC4 (zinc finger)"/>
    <property type="match status" value="1"/>
</dbReference>
<evidence type="ECO:0000259" key="3">
    <source>
        <dbReference type="PROSITE" id="PS50089"/>
    </source>
</evidence>
<gene>
    <name evidence="4" type="ORF">NA56DRAFT_482409</name>
</gene>
<dbReference type="EMBL" id="KZ613548">
    <property type="protein sequence ID" value="PMD12520.1"/>
    <property type="molecule type" value="Genomic_DNA"/>
</dbReference>
<evidence type="ECO:0000256" key="2">
    <source>
        <dbReference type="SAM" id="MobiDB-lite"/>
    </source>
</evidence>
<protein>
    <recommendedName>
        <fullName evidence="3">RING-type domain-containing protein</fullName>
    </recommendedName>
</protein>
<keyword evidence="1" id="KW-0862">Zinc</keyword>
<dbReference type="GO" id="GO:0016567">
    <property type="term" value="P:protein ubiquitination"/>
    <property type="evidence" value="ECO:0007669"/>
    <property type="project" value="UniProtKB-UniPathway"/>
</dbReference>
<dbReference type="GO" id="GO:0008270">
    <property type="term" value="F:zinc ion binding"/>
    <property type="evidence" value="ECO:0007669"/>
    <property type="project" value="UniProtKB-KW"/>
</dbReference>